<sequence>MIARLSEANDQDVWIIKLADILDNLHSCHTMPLDRQKFMKETKAPLMLKLTEGQLSDHPIWKELKNEVE</sequence>
<reference evidence="2" key="1">
    <citation type="submission" date="2017-09" db="EMBL/GenBank/DDBJ databases">
        <title>Depth-based differentiation of microbial function through sediment-hosted aquifers and enrichment of novel symbionts in the deep terrestrial subsurface.</title>
        <authorList>
            <person name="Probst A.J."/>
            <person name="Ladd B."/>
            <person name="Jarett J.K."/>
            <person name="Geller-Mcgrath D.E."/>
            <person name="Sieber C.M.K."/>
            <person name="Emerson J.B."/>
            <person name="Anantharaman K."/>
            <person name="Thomas B.C."/>
            <person name="Malmstrom R."/>
            <person name="Stieglmeier M."/>
            <person name="Klingl A."/>
            <person name="Woyke T."/>
            <person name="Ryan C.M."/>
            <person name="Banfield J.F."/>
        </authorList>
    </citation>
    <scope>NUCLEOTIDE SEQUENCE [LARGE SCALE GENOMIC DNA]</scope>
</reference>
<accession>A0A2M8LGI2</accession>
<evidence type="ECO:0000313" key="1">
    <source>
        <dbReference type="EMBL" id="PJE76560.1"/>
    </source>
</evidence>
<gene>
    <name evidence="1" type="ORF">COV05_04295</name>
</gene>
<proteinExistence type="predicted"/>
<organism evidence="1 2">
    <name type="scientific">Candidatus Uhrbacteria bacterium CG10_big_fil_rev_8_21_14_0_10_48_16</name>
    <dbReference type="NCBI Taxonomy" id="1975038"/>
    <lineage>
        <taxon>Bacteria</taxon>
        <taxon>Candidatus Uhriibacteriota</taxon>
    </lineage>
</organism>
<dbReference type="Gene3D" id="1.10.3210.10">
    <property type="entry name" value="Hypothetical protein af1432"/>
    <property type="match status" value="1"/>
</dbReference>
<dbReference type="AlphaFoldDB" id="A0A2M8LGI2"/>
<dbReference type="EMBL" id="PFEU01000018">
    <property type="protein sequence ID" value="PJE76560.1"/>
    <property type="molecule type" value="Genomic_DNA"/>
</dbReference>
<protein>
    <submittedName>
        <fullName evidence="1">Uncharacterized protein</fullName>
    </submittedName>
</protein>
<dbReference type="Proteomes" id="UP000231436">
    <property type="component" value="Unassembled WGS sequence"/>
</dbReference>
<comment type="caution">
    <text evidence="1">The sequence shown here is derived from an EMBL/GenBank/DDBJ whole genome shotgun (WGS) entry which is preliminary data.</text>
</comment>
<evidence type="ECO:0000313" key="2">
    <source>
        <dbReference type="Proteomes" id="UP000231436"/>
    </source>
</evidence>
<name>A0A2M8LGI2_9BACT</name>